<evidence type="ECO:0000256" key="2">
    <source>
        <dbReference type="SAM" id="SignalP"/>
    </source>
</evidence>
<reference evidence="3" key="1">
    <citation type="submission" date="2022-01" db="EMBL/GenBank/DDBJ databases">
        <authorList>
            <person name="Braso-Vives M."/>
        </authorList>
    </citation>
    <scope>NUCLEOTIDE SEQUENCE</scope>
</reference>
<dbReference type="GO" id="GO:0005764">
    <property type="term" value="C:lysosome"/>
    <property type="evidence" value="ECO:0007669"/>
    <property type="project" value="TreeGrafter"/>
</dbReference>
<accession>A0A8K0AF45</accession>
<feature type="chain" id="PRO_5035478250" evidence="2">
    <location>
        <begin position="17"/>
        <end position="214"/>
    </location>
</feature>
<dbReference type="GO" id="GO:0005509">
    <property type="term" value="F:calcium ion binding"/>
    <property type="evidence" value="ECO:0007669"/>
    <property type="project" value="InterPro"/>
</dbReference>
<feature type="signal peptide" evidence="2">
    <location>
        <begin position="1"/>
        <end position="16"/>
    </location>
</feature>
<dbReference type="GO" id="GO:0005576">
    <property type="term" value="C:extracellular region"/>
    <property type="evidence" value="ECO:0007669"/>
    <property type="project" value="InterPro"/>
</dbReference>
<dbReference type="AlphaFoldDB" id="A0A8K0AF45"/>
<organism evidence="3 4">
    <name type="scientific">Branchiostoma lanceolatum</name>
    <name type="common">Common lancelet</name>
    <name type="synonym">Amphioxus lanceolatum</name>
    <dbReference type="NCBI Taxonomy" id="7740"/>
    <lineage>
        <taxon>Eukaryota</taxon>
        <taxon>Metazoa</taxon>
        <taxon>Chordata</taxon>
        <taxon>Cephalochordata</taxon>
        <taxon>Leptocardii</taxon>
        <taxon>Amphioxiformes</taxon>
        <taxon>Branchiostomatidae</taxon>
        <taxon>Branchiostoma</taxon>
    </lineage>
</organism>
<name>A0A8K0AF45_BRALA</name>
<comment type="similarity">
    <text evidence="1">Belongs to the ependymin family.</text>
</comment>
<dbReference type="EMBL" id="OV696694">
    <property type="protein sequence ID" value="CAH1274143.1"/>
    <property type="molecule type" value="Genomic_DNA"/>
</dbReference>
<proteinExistence type="inferred from homology"/>
<evidence type="ECO:0000313" key="4">
    <source>
        <dbReference type="Proteomes" id="UP000838412"/>
    </source>
</evidence>
<gene>
    <name evidence="3" type="primary">EPDR1</name>
    <name evidence="3" type="ORF">BLAG_LOCUS25253</name>
</gene>
<dbReference type="PANTHER" id="PTHR10697:SF13">
    <property type="entry name" value="RICIN B LECTIN DOMAIN-CONTAINING PROTEIN"/>
    <property type="match status" value="1"/>
</dbReference>
<dbReference type="OrthoDB" id="10001248at2759"/>
<evidence type="ECO:0000256" key="1">
    <source>
        <dbReference type="ARBA" id="ARBA00010771"/>
    </source>
</evidence>
<keyword evidence="2" id="KW-0732">Signal</keyword>
<dbReference type="GO" id="GO:0007160">
    <property type="term" value="P:cell-matrix adhesion"/>
    <property type="evidence" value="ECO:0007669"/>
    <property type="project" value="InterPro"/>
</dbReference>
<dbReference type="Pfam" id="PF00811">
    <property type="entry name" value="Ependymin"/>
    <property type="match status" value="1"/>
</dbReference>
<protein>
    <submittedName>
        <fullName evidence="3">EPDR1 protein</fullName>
    </submittedName>
</protein>
<dbReference type="InterPro" id="IPR001299">
    <property type="entry name" value="Ependymin"/>
</dbReference>
<evidence type="ECO:0000313" key="3">
    <source>
        <dbReference type="EMBL" id="CAH1274143.1"/>
    </source>
</evidence>
<dbReference type="PANTHER" id="PTHR10697">
    <property type="entry name" value="MAMMALIAN EPENDYMIN-RELATED PROTEIN 1"/>
    <property type="match status" value="1"/>
</dbReference>
<keyword evidence="4" id="KW-1185">Reference proteome</keyword>
<dbReference type="Proteomes" id="UP000838412">
    <property type="component" value="Chromosome 9"/>
</dbReference>
<sequence>MLTFVAIAFLLGATIAAPVEDPNTSPCCTPMQWSGTMRSMVDSVIDGKLSTTNQTMMFYYDYNNKKTATVGKGFRVVGDYNKMVTYTIASGTCTTSKLTEPLLNCVPTTAIFLGSYQYGGPQGVKVNEYSVDAFAPNIKGWISYTADGCIPVRETVVITGANPSANSLDFIDIVPSIKDPSIFDVPSPPCPKDTDLDNVVGVPMPRGSTFARLP</sequence>